<dbReference type="SUPFAM" id="SSF102405">
    <property type="entry name" value="MCP/YpsA-like"/>
    <property type="match status" value="1"/>
</dbReference>
<dbReference type="OrthoDB" id="9801098at2"/>
<dbReference type="STRING" id="90241.B0682_07415"/>
<dbReference type="GO" id="GO:0009691">
    <property type="term" value="P:cytokinin biosynthetic process"/>
    <property type="evidence" value="ECO:0007669"/>
    <property type="project" value="UniProtKB-UniRule"/>
</dbReference>
<dbReference type="Gene3D" id="3.40.50.450">
    <property type="match status" value="1"/>
</dbReference>
<dbReference type="EC" id="3.2.2.n1" evidence="3"/>
<name>A0A1T0CD56_9GAMM</name>
<dbReference type="InterPro" id="IPR031100">
    <property type="entry name" value="LOG_fam"/>
</dbReference>
<comment type="catalytic activity">
    <reaction evidence="1">
        <text>AMP + H2O = D-ribose 5-phosphate + adenine</text>
        <dbReference type="Rhea" id="RHEA:20129"/>
        <dbReference type="ChEBI" id="CHEBI:15377"/>
        <dbReference type="ChEBI" id="CHEBI:16708"/>
        <dbReference type="ChEBI" id="CHEBI:78346"/>
        <dbReference type="ChEBI" id="CHEBI:456215"/>
        <dbReference type="EC" id="3.2.2.4"/>
    </reaction>
</comment>
<sequence>MHNISQVVDKRSLSMPLVAVYCGSRMGNDTLYVDTAKQLGRALADNGLGMVYGGASIGLMGMVADAVVDNEGEAVGVIPSFMLEREIAHARLTKLHLTDTMHTRKAIMAEYADAFITLPGGLGTLEEITEIATWRQLFQHQKPMIILNINGYYDYFIKHLRHSADEGFIGSHDLENLLVCDGVEQAIELLQDVVLIKDNLPAQRI</sequence>
<evidence type="ECO:0000256" key="1">
    <source>
        <dbReference type="ARBA" id="ARBA00000274"/>
    </source>
</evidence>
<accession>A0A1T0CD56</accession>
<comment type="caution">
    <text evidence="4">The sequence shown here is derived from an EMBL/GenBank/DDBJ whole genome shotgun (WGS) entry which is preliminary data.</text>
</comment>
<dbReference type="GO" id="GO:0008714">
    <property type="term" value="F:AMP nucleosidase activity"/>
    <property type="evidence" value="ECO:0007669"/>
    <property type="project" value="UniProtKB-EC"/>
</dbReference>
<organism evidence="4 5">
    <name type="scientific">Lwoffella lincolnii</name>
    <dbReference type="NCBI Taxonomy" id="90241"/>
    <lineage>
        <taxon>Bacteria</taxon>
        <taxon>Pseudomonadati</taxon>
        <taxon>Pseudomonadota</taxon>
        <taxon>Gammaproteobacteria</taxon>
        <taxon>Moraxellales</taxon>
        <taxon>Moraxellaceae</taxon>
        <taxon>Lwoffella</taxon>
    </lineage>
</organism>
<dbReference type="GO" id="GO:0005829">
    <property type="term" value="C:cytosol"/>
    <property type="evidence" value="ECO:0007669"/>
    <property type="project" value="TreeGrafter"/>
</dbReference>
<dbReference type="PANTHER" id="PTHR31223">
    <property type="entry name" value="LOG FAMILY PROTEIN YJL055W"/>
    <property type="match status" value="1"/>
</dbReference>
<reference evidence="4 5" key="1">
    <citation type="submission" date="2017-02" db="EMBL/GenBank/DDBJ databases">
        <title>Draft genome sequence of Moraxella lincolnii CCUG 9405T type strain.</title>
        <authorList>
            <person name="Salva-Serra F."/>
            <person name="Engstrom-Jakobsson H."/>
            <person name="Thorell K."/>
            <person name="Jaen-Luchoro D."/>
            <person name="Gonzales-Siles L."/>
            <person name="Karlsson R."/>
            <person name="Yazdan S."/>
            <person name="Boulund F."/>
            <person name="Johnning A."/>
            <person name="Engstrand L."/>
            <person name="Kristiansson E."/>
            <person name="Moore E."/>
        </authorList>
    </citation>
    <scope>NUCLEOTIDE SEQUENCE [LARGE SCALE GENOMIC DNA]</scope>
    <source>
        <strain evidence="4 5">CCUG 9405</strain>
    </source>
</reference>
<dbReference type="NCBIfam" id="TIGR00730">
    <property type="entry name" value="Rossman fold protein, TIGR00730 family"/>
    <property type="match status" value="1"/>
</dbReference>
<dbReference type="AlphaFoldDB" id="A0A1T0CD56"/>
<dbReference type="PANTHER" id="PTHR31223:SF70">
    <property type="entry name" value="LOG FAMILY PROTEIN YJL055W"/>
    <property type="match status" value="1"/>
</dbReference>
<gene>
    <name evidence="4" type="ORF">B0682_07415</name>
</gene>
<keyword evidence="5" id="KW-1185">Reference proteome</keyword>
<comment type="similarity">
    <text evidence="2 3">Belongs to the LOG family.</text>
</comment>
<dbReference type="InterPro" id="IPR005269">
    <property type="entry name" value="LOG"/>
</dbReference>
<protein>
    <recommendedName>
        <fullName evidence="3">Cytokinin riboside 5'-monophosphate phosphoribohydrolase</fullName>
        <ecNumber evidence="3">3.2.2.n1</ecNumber>
    </recommendedName>
</protein>
<dbReference type="Proteomes" id="UP000191094">
    <property type="component" value="Unassembled WGS sequence"/>
</dbReference>
<evidence type="ECO:0000256" key="3">
    <source>
        <dbReference type="RuleBase" id="RU363015"/>
    </source>
</evidence>
<evidence type="ECO:0000313" key="5">
    <source>
        <dbReference type="Proteomes" id="UP000191094"/>
    </source>
</evidence>
<dbReference type="EMBL" id="MUYT01000009">
    <property type="protein sequence ID" value="OOS20266.1"/>
    <property type="molecule type" value="Genomic_DNA"/>
</dbReference>
<dbReference type="Pfam" id="PF03641">
    <property type="entry name" value="Lysine_decarbox"/>
    <property type="match status" value="1"/>
</dbReference>
<keyword evidence="3" id="KW-0378">Hydrolase</keyword>
<evidence type="ECO:0000313" key="4">
    <source>
        <dbReference type="EMBL" id="OOS20266.1"/>
    </source>
</evidence>
<keyword evidence="3" id="KW-0203">Cytokinin biosynthesis</keyword>
<evidence type="ECO:0000256" key="2">
    <source>
        <dbReference type="ARBA" id="ARBA00006763"/>
    </source>
</evidence>
<proteinExistence type="inferred from homology"/>